<proteinExistence type="predicted"/>
<evidence type="ECO:0000256" key="1">
    <source>
        <dbReference type="ARBA" id="ARBA00001947"/>
    </source>
</evidence>
<dbReference type="PANTHER" id="PTHR15162">
    <property type="entry name" value="ASPARTOACYLASE"/>
    <property type="match status" value="1"/>
</dbReference>
<protein>
    <submittedName>
        <fullName evidence="6">Succinylglutamate desuccinylase</fullName>
    </submittedName>
</protein>
<sequence length="299" mass="34428">MKEISRIIGEYGNGTEGPLLFITGGVHGNEPSGILAMQKVFAILNDEQPNIKGKVVGVSGNREALMKGVRYIDEDLNRTWTVENIKSGKKDSHEKKEMFQIIDILKKYPEEDFTKRYFLDCHTTSSASEPYISVQVVNDNDEWAHKFPTYIIRGFSDIVLGCIDHYESRIGITGFTFEGGQHESKKSKLNHEGMIWHALKEACGLDLHTLKNYPESAKMLEEKRKNRKTFEIEYRHGLEDEDDFKMEPNFSNFQKLKKGQLLAHQNGKPIYSEWDDYIFMPLYQSQGNDGFFIVKEVKV</sequence>
<evidence type="ECO:0000313" key="7">
    <source>
        <dbReference type="Proteomes" id="UP000285517"/>
    </source>
</evidence>
<feature type="domain" description="Succinylglutamate desuccinylase/Aspartoacylase catalytic" evidence="5">
    <location>
        <begin position="17"/>
        <end position="146"/>
    </location>
</feature>
<accession>A0A410G1B9</accession>
<dbReference type="PANTHER" id="PTHR15162:SF7">
    <property type="entry name" value="SUCCINYLGLUTAMATE DESUCCINYLASE"/>
    <property type="match status" value="1"/>
</dbReference>
<dbReference type="Proteomes" id="UP000285517">
    <property type="component" value="Chromosome"/>
</dbReference>
<gene>
    <name evidence="6" type="ORF">EI546_04675</name>
</gene>
<dbReference type="OrthoDB" id="1523003at2"/>
<dbReference type="EMBL" id="CP034951">
    <property type="protein sequence ID" value="QAA81063.1"/>
    <property type="molecule type" value="Genomic_DNA"/>
</dbReference>
<evidence type="ECO:0000256" key="4">
    <source>
        <dbReference type="ARBA" id="ARBA00022833"/>
    </source>
</evidence>
<dbReference type="GO" id="GO:0016788">
    <property type="term" value="F:hydrolase activity, acting on ester bonds"/>
    <property type="evidence" value="ECO:0007669"/>
    <property type="project" value="InterPro"/>
</dbReference>
<comment type="cofactor">
    <cofactor evidence="1">
        <name>Zn(2+)</name>
        <dbReference type="ChEBI" id="CHEBI:29105"/>
    </cofactor>
</comment>
<keyword evidence="2" id="KW-0479">Metal-binding</keyword>
<dbReference type="AlphaFoldDB" id="A0A410G1B9"/>
<dbReference type="KEGG" id="aev:EI546_04675"/>
<dbReference type="Gene3D" id="3.40.630.10">
    <property type="entry name" value="Zn peptidases"/>
    <property type="match status" value="1"/>
</dbReference>
<evidence type="ECO:0000256" key="3">
    <source>
        <dbReference type="ARBA" id="ARBA00022801"/>
    </source>
</evidence>
<dbReference type="SUPFAM" id="SSF53187">
    <property type="entry name" value="Zn-dependent exopeptidases"/>
    <property type="match status" value="1"/>
</dbReference>
<evidence type="ECO:0000313" key="6">
    <source>
        <dbReference type="EMBL" id="QAA81063.1"/>
    </source>
</evidence>
<evidence type="ECO:0000259" key="5">
    <source>
        <dbReference type="Pfam" id="PF24827"/>
    </source>
</evidence>
<keyword evidence="7" id="KW-1185">Reference proteome</keyword>
<evidence type="ECO:0000256" key="2">
    <source>
        <dbReference type="ARBA" id="ARBA00022723"/>
    </source>
</evidence>
<keyword evidence="4" id="KW-0862">Zinc</keyword>
<keyword evidence="3" id="KW-0378">Hydrolase</keyword>
<dbReference type="GO" id="GO:0005829">
    <property type="term" value="C:cytosol"/>
    <property type="evidence" value="ECO:0007669"/>
    <property type="project" value="TreeGrafter"/>
</dbReference>
<organism evidence="6 7">
    <name type="scientific">Aequorivita ciconiae</name>
    <dbReference type="NCBI Taxonomy" id="2494375"/>
    <lineage>
        <taxon>Bacteria</taxon>
        <taxon>Pseudomonadati</taxon>
        <taxon>Bacteroidota</taxon>
        <taxon>Flavobacteriia</taxon>
        <taxon>Flavobacteriales</taxon>
        <taxon>Flavobacteriaceae</taxon>
        <taxon>Aequorivita</taxon>
    </lineage>
</organism>
<dbReference type="Pfam" id="PF24827">
    <property type="entry name" value="AstE_AspA_cat"/>
    <property type="match status" value="1"/>
</dbReference>
<name>A0A410G1B9_9FLAO</name>
<dbReference type="InterPro" id="IPR055438">
    <property type="entry name" value="AstE_AspA_cat"/>
</dbReference>
<dbReference type="GO" id="GO:0046872">
    <property type="term" value="F:metal ion binding"/>
    <property type="evidence" value="ECO:0007669"/>
    <property type="project" value="UniProtKB-KW"/>
</dbReference>
<dbReference type="InterPro" id="IPR050178">
    <property type="entry name" value="AspA/AstE_fam"/>
</dbReference>
<reference evidence="6 7" key="1">
    <citation type="submission" date="2019-01" db="EMBL/GenBank/DDBJ databases">
        <title>Complete genome sequencing of Aequorivita sp. H23M31.</title>
        <authorList>
            <person name="Bae J.-W."/>
        </authorList>
    </citation>
    <scope>NUCLEOTIDE SEQUENCE [LARGE SCALE GENOMIC DNA]</scope>
    <source>
        <strain evidence="6 7">H23M31</strain>
    </source>
</reference>
<dbReference type="RefSeq" id="WP_128249455.1">
    <property type="nucleotide sequence ID" value="NZ_CP034951.1"/>
</dbReference>